<evidence type="ECO:0000313" key="1">
    <source>
        <dbReference type="EMBL" id="KAK8870730.1"/>
    </source>
</evidence>
<proteinExistence type="predicted"/>
<accession>A0ABR2J134</accession>
<comment type="caution">
    <text evidence="1">The sequence shown here is derived from an EMBL/GenBank/DDBJ whole genome shotgun (WGS) entry which is preliminary data.</text>
</comment>
<keyword evidence="2" id="KW-1185">Reference proteome</keyword>
<sequence>MNYKCSSDSIRQQILNNLSGIEEDDGEDDNFLLHPLRSNSSNQVLSKENTKILNHNLGAMHSSIPLKESTLINILNNIFKLIHHFDISQYLQLPDDIDKLLEFSQNPEYRGEVEKRAKSILSVILTYPRNISEKLYENGIFQQMIDNFLEPQWLYGIIRYCRFSVENRNHLFQLNVPQELCNQLNIDENKYNYILDGISKFASSLCLYPLSDVNQLKVLSHLFSILVRSLEIVEIDVENIILGALFRFSTLDANCLNEFAKFQIFKKYSLMNESFHPRNIAKLAVLMTAVMNFSYEYALYLTNNENCWAIVLRFFKYLVDCDSNLYQKGSFIISDAAIIMSNVSPSIFVDKSIYIILLNFYGTLQYEIKSQIGMCFYSALDNATQTQIQKLIDNEIYRVALYDYFPDINHSKFILAGRGFLNLLNYLELNKMDDVINDLMQSDELESFFSKCSEDQDLVNNLQEDKKNILLLIISKISQYMN</sequence>
<protein>
    <submittedName>
        <fullName evidence="1">Uncharacterized protein</fullName>
    </submittedName>
</protein>
<dbReference type="Gene3D" id="1.25.10.10">
    <property type="entry name" value="Leucine-rich Repeat Variant"/>
    <property type="match status" value="1"/>
</dbReference>
<gene>
    <name evidence="1" type="ORF">M9Y10_008617</name>
</gene>
<evidence type="ECO:0000313" key="2">
    <source>
        <dbReference type="Proteomes" id="UP001470230"/>
    </source>
</evidence>
<reference evidence="1 2" key="1">
    <citation type="submission" date="2024-04" db="EMBL/GenBank/DDBJ databases">
        <title>Tritrichomonas musculus Genome.</title>
        <authorList>
            <person name="Alves-Ferreira E."/>
            <person name="Grigg M."/>
            <person name="Lorenzi H."/>
            <person name="Galac M."/>
        </authorList>
    </citation>
    <scope>NUCLEOTIDE SEQUENCE [LARGE SCALE GENOMIC DNA]</scope>
    <source>
        <strain evidence="1 2">EAF2021</strain>
    </source>
</reference>
<organism evidence="1 2">
    <name type="scientific">Tritrichomonas musculus</name>
    <dbReference type="NCBI Taxonomy" id="1915356"/>
    <lineage>
        <taxon>Eukaryota</taxon>
        <taxon>Metamonada</taxon>
        <taxon>Parabasalia</taxon>
        <taxon>Tritrichomonadida</taxon>
        <taxon>Tritrichomonadidae</taxon>
        <taxon>Tritrichomonas</taxon>
    </lineage>
</organism>
<dbReference type="SUPFAM" id="SSF48371">
    <property type="entry name" value="ARM repeat"/>
    <property type="match status" value="1"/>
</dbReference>
<dbReference type="Proteomes" id="UP001470230">
    <property type="component" value="Unassembled WGS sequence"/>
</dbReference>
<dbReference type="InterPro" id="IPR016024">
    <property type="entry name" value="ARM-type_fold"/>
</dbReference>
<name>A0ABR2J134_9EUKA</name>
<dbReference type="EMBL" id="JAPFFF010000014">
    <property type="protein sequence ID" value="KAK8870730.1"/>
    <property type="molecule type" value="Genomic_DNA"/>
</dbReference>
<dbReference type="InterPro" id="IPR011989">
    <property type="entry name" value="ARM-like"/>
</dbReference>